<comment type="caution">
    <text evidence="1">The sequence shown here is derived from an EMBL/GenBank/DDBJ whole genome shotgun (WGS) entry which is preliminary data.</text>
</comment>
<evidence type="ECO:0000313" key="1">
    <source>
        <dbReference type="EMBL" id="EMA67581.1"/>
    </source>
</evidence>
<name>M0PC40_9EURY</name>
<sequence length="80" mass="8482">MTMSKSDGYKSTGITGFLADGRRIQEGDGSFTVTIPRALAMEWDLEHGDDLLFTAEEGSTKATIHKPGSEGGFSLGVADD</sequence>
<dbReference type="SUPFAM" id="SSF89447">
    <property type="entry name" value="AbrB/MazE/MraZ-like"/>
    <property type="match status" value="1"/>
</dbReference>
<evidence type="ECO:0000313" key="2">
    <source>
        <dbReference type="Proteomes" id="UP000011575"/>
    </source>
</evidence>
<organism evidence="1 2">
    <name type="scientific">Halorubrum aidingense JCM 13560</name>
    <dbReference type="NCBI Taxonomy" id="1230454"/>
    <lineage>
        <taxon>Archaea</taxon>
        <taxon>Methanobacteriati</taxon>
        <taxon>Methanobacteriota</taxon>
        <taxon>Stenosarchaea group</taxon>
        <taxon>Halobacteria</taxon>
        <taxon>Halobacteriales</taxon>
        <taxon>Haloferacaceae</taxon>
        <taxon>Halorubrum</taxon>
    </lineage>
</organism>
<dbReference type="PATRIC" id="fig|1230454.4.peg.1546"/>
<proteinExistence type="predicted"/>
<reference evidence="1 2" key="1">
    <citation type="journal article" date="2014" name="PLoS Genet.">
        <title>Phylogenetically driven sequencing of extremely halophilic archaea reveals strategies for static and dynamic osmo-response.</title>
        <authorList>
            <person name="Becker E.A."/>
            <person name="Seitzer P.M."/>
            <person name="Tritt A."/>
            <person name="Larsen D."/>
            <person name="Krusor M."/>
            <person name="Yao A.I."/>
            <person name="Wu D."/>
            <person name="Madern D."/>
            <person name="Eisen J.A."/>
            <person name="Darling A.E."/>
            <person name="Facciotti M.T."/>
        </authorList>
    </citation>
    <scope>NUCLEOTIDE SEQUENCE [LARGE SCALE GENOMIC DNA]</scope>
    <source>
        <strain evidence="1 2">JCM 13560</strain>
    </source>
</reference>
<dbReference type="STRING" id="1230454.C461_07639"/>
<keyword evidence="2" id="KW-1185">Reference proteome</keyword>
<dbReference type="Proteomes" id="UP000011575">
    <property type="component" value="Unassembled WGS sequence"/>
</dbReference>
<gene>
    <name evidence="1" type="ORF">C461_07639</name>
</gene>
<dbReference type="InterPro" id="IPR037914">
    <property type="entry name" value="SpoVT-AbrB_sf"/>
</dbReference>
<dbReference type="AlphaFoldDB" id="M0PC40"/>
<protein>
    <recommendedName>
        <fullName evidence="3">SpoVT-AbrB domain-containing protein</fullName>
    </recommendedName>
</protein>
<evidence type="ECO:0008006" key="3">
    <source>
        <dbReference type="Google" id="ProtNLM"/>
    </source>
</evidence>
<accession>M0PC40</accession>
<dbReference type="EMBL" id="AOJI01000022">
    <property type="protein sequence ID" value="EMA67581.1"/>
    <property type="molecule type" value="Genomic_DNA"/>
</dbReference>